<accession>A0A5D3BTI7</accession>
<comment type="caution">
    <text evidence="1">The sequence shown here is derived from an EMBL/GenBank/DDBJ whole genome shotgun (WGS) entry which is preliminary data.</text>
</comment>
<evidence type="ECO:0000313" key="2">
    <source>
        <dbReference type="Proteomes" id="UP000321947"/>
    </source>
</evidence>
<name>A0A5D3BTI7_CUCMM</name>
<dbReference type="EMBL" id="SSTD01015735">
    <property type="protein sequence ID" value="TYK02288.1"/>
    <property type="molecule type" value="Genomic_DNA"/>
</dbReference>
<protein>
    <submittedName>
        <fullName evidence="1">Uncharacterized protein</fullName>
    </submittedName>
</protein>
<reference evidence="1 2" key="1">
    <citation type="submission" date="2019-08" db="EMBL/GenBank/DDBJ databases">
        <title>Draft genome sequences of two oriental melons (Cucumis melo L. var makuwa).</title>
        <authorList>
            <person name="Kwon S.-Y."/>
        </authorList>
    </citation>
    <scope>NUCLEOTIDE SEQUENCE [LARGE SCALE GENOMIC DNA]</scope>
    <source>
        <strain evidence="2">cv. Chang Bougi</strain>
        <tissue evidence="1">Leaf</tissue>
    </source>
</reference>
<gene>
    <name evidence="1" type="ORF">E5676_scaffold18G00960</name>
</gene>
<evidence type="ECO:0000313" key="1">
    <source>
        <dbReference type="EMBL" id="TYK02288.1"/>
    </source>
</evidence>
<dbReference type="AlphaFoldDB" id="A0A5D3BTI7"/>
<sequence>MELVAELVMKSFIKVDEVRFPQTWLEGLEEKVGEVNALNARVDGLPISELALRVDLLKHKTTQVGSFELGSSSLSSVAHMEERIEELDYSQKTMLKLFSDLSNDFIAMIETIKTKMADMKMQVNLTMRVVGNQTPNQVCNISSRVKIPKPKAFNRNRDAKELKNFIFDME</sequence>
<proteinExistence type="predicted"/>
<organism evidence="1 2">
    <name type="scientific">Cucumis melo var. makuwa</name>
    <name type="common">Oriental melon</name>
    <dbReference type="NCBI Taxonomy" id="1194695"/>
    <lineage>
        <taxon>Eukaryota</taxon>
        <taxon>Viridiplantae</taxon>
        <taxon>Streptophyta</taxon>
        <taxon>Embryophyta</taxon>
        <taxon>Tracheophyta</taxon>
        <taxon>Spermatophyta</taxon>
        <taxon>Magnoliopsida</taxon>
        <taxon>eudicotyledons</taxon>
        <taxon>Gunneridae</taxon>
        <taxon>Pentapetalae</taxon>
        <taxon>rosids</taxon>
        <taxon>fabids</taxon>
        <taxon>Cucurbitales</taxon>
        <taxon>Cucurbitaceae</taxon>
        <taxon>Benincaseae</taxon>
        <taxon>Cucumis</taxon>
    </lineage>
</organism>
<dbReference type="Proteomes" id="UP000321947">
    <property type="component" value="Unassembled WGS sequence"/>
</dbReference>